<keyword evidence="7 9" id="KW-0131">Cell cycle</keyword>
<comment type="subcellular location">
    <subcellularLocation>
        <location evidence="1 9">Chromosome</location>
        <location evidence="1 9">Centromere</location>
        <location evidence="1 9">Kinetochore</location>
    </subcellularLocation>
</comment>
<keyword evidence="6 9" id="KW-0995">Kinetochore</keyword>
<dbReference type="InterPro" id="IPR018630">
    <property type="entry name" value="Zwilch"/>
</dbReference>
<comment type="function">
    <text evidence="9">Essential component of the mitotic checkpoint, which prevents cells from prematurely exiting mitosis. Required for the assembly of the dynein-dynactin and MAD1-MAD2 complexes onto kinetochores. Its function related to the spindle assembly machinery is proposed to depend on its association in the mitotic RZZ complex.</text>
</comment>
<evidence type="ECO:0000256" key="8">
    <source>
        <dbReference type="ARBA" id="ARBA00023328"/>
    </source>
</evidence>
<evidence type="ECO:0000256" key="3">
    <source>
        <dbReference type="ARBA" id="ARBA00022454"/>
    </source>
</evidence>
<dbReference type="GO" id="GO:0034501">
    <property type="term" value="P:protein localization to kinetochore"/>
    <property type="evidence" value="ECO:0007669"/>
    <property type="project" value="UniProtKB-UniRule"/>
</dbReference>
<sequence length="584" mass="66437">MGAKIIAEANNFTSFLKLCQNEDKCSTTYEDMQILLVQDDKVPLDKIYDGNRPVFVCQRTCQQVTPDDSTEDTPLDEGISAELQDDLGPQPLTIMRARQLLSWYTMSQNPNMPQVDDSAFHPIWIRCDMNDPAGTTWMGAETVHSGSKVAAVKLYSVCSKGATADKASFITLDELKQEHQKRHHPSAMVTRGWAQYNLFGSTTVENTIIESQSSITVSFTWNNVEKILETPPLSSLATLNIRVAVGDMRSPMFQTYKELEFLQILADGLKTGETEWLEPLETQSAVDLTRTLIEELENIASAVPQTTKGSETNKVRTESSTSDTPVFNSLLVERGDLDFTEQLWVKMRRSVTSYQDIRDCLKMVIKAVKYGQIKPWIHRDSSSSLSKLILQSYQQQMEPVPLTGLTPVHMLLEMGLDKMRKDYINYLVGKELTTLNNLSYYLNTEVDLQEQVMRVRKLHHLLEILGICSTFLSLPYERLFLFTQSCLQYYKDSPYDETHEFKVEIKPALISYFYQKEQPLSWGVEVSSGQGLREVRTSWHLSDKPLVDHVTFDSDVPLETTVNGESEETSYYRTLVCCSLVNFT</sequence>
<keyword evidence="4 9" id="KW-0132">Cell division</keyword>
<name>A0A6J2UMF9_CHACN</name>
<dbReference type="PANTHER" id="PTHR15995:SF1">
    <property type="entry name" value="PROTEIN ZWILCH HOMOLOG"/>
    <property type="match status" value="1"/>
</dbReference>
<dbReference type="Proteomes" id="UP000504632">
    <property type="component" value="Chromosome 2"/>
</dbReference>
<evidence type="ECO:0000256" key="1">
    <source>
        <dbReference type="ARBA" id="ARBA00004629"/>
    </source>
</evidence>
<gene>
    <name evidence="11" type="primary">zwilch</name>
</gene>
<protein>
    <recommendedName>
        <fullName evidence="9">Protein zwilch</fullName>
    </recommendedName>
</protein>
<dbReference type="GO" id="GO:0007094">
    <property type="term" value="P:mitotic spindle assembly checkpoint signaling"/>
    <property type="evidence" value="ECO:0007669"/>
    <property type="project" value="UniProtKB-UniRule"/>
</dbReference>
<reference evidence="11" key="1">
    <citation type="submission" date="2025-08" db="UniProtKB">
        <authorList>
            <consortium name="RefSeq"/>
        </authorList>
    </citation>
    <scope>IDENTIFICATION</scope>
</reference>
<dbReference type="PANTHER" id="PTHR15995">
    <property type="entry name" value="PROTEIN ZWILCH HOMOLOG"/>
    <property type="match status" value="1"/>
</dbReference>
<dbReference type="CTD" id="55055"/>
<dbReference type="AlphaFoldDB" id="A0A6J2UMF9"/>
<dbReference type="GO" id="GO:0051301">
    <property type="term" value="P:cell division"/>
    <property type="evidence" value="ECO:0007669"/>
    <property type="project" value="UniProtKB-UniRule"/>
</dbReference>
<dbReference type="Gene3D" id="1.10.287.1880">
    <property type="match status" value="1"/>
</dbReference>
<dbReference type="Gene3D" id="6.10.140.520">
    <property type="match status" value="1"/>
</dbReference>
<organism evidence="10 11">
    <name type="scientific">Chanos chanos</name>
    <name type="common">Milkfish</name>
    <name type="synonym">Mugil chanos</name>
    <dbReference type="NCBI Taxonomy" id="29144"/>
    <lineage>
        <taxon>Eukaryota</taxon>
        <taxon>Metazoa</taxon>
        <taxon>Chordata</taxon>
        <taxon>Craniata</taxon>
        <taxon>Vertebrata</taxon>
        <taxon>Euteleostomi</taxon>
        <taxon>Actinopterygii</taxon>
        <taxon>Neopterygii</taxon>
        <taxon>Teleostei</taxon>
        <taxon>Ostariophysi</taxon>
        <taxon>Gonorynchiformes</taxon>
        <taxon>Chanidae</taxon>
        <taxon>Chanos</taxon>
    </lineage>
</organism>
<evidence type="ECO:0000256" key="7">
    <source>
        <dbReference type="ARBA" id="ARBA00023306"/>
    </source>
</evidence>
<dbReference type="Gene3D" id="1.20.58.730">
    <property type="match status" value="1"/>
</dbReference>
<evidence type="ECO:0000313" key="10">
    <source>
        <dbReference type="Proteomes" id="UP000504632"/>
    </source>
</evidence>
<dbReference type="RefSeq" id="XP_030621173.1">
    <property type="nucleotide sequence ID" value="XM_030765313.1"/>
</dbReference>
<dbReference type="GeneID" id="115804820"/>
<comment type="similarity">
    <text evidence="2 9">Belongs to the ZWILCH family.</text>
</comment>
<dbReference type="Gene3D" id="6.20.270.10">
    <property type="match status" value="1"/>
</dbReference>
<evidence type="ECO:0000313" key="11">
    <source>
        <dbReference type="RefSeq" id="XP_030621173.1"/>
    </source>
</evidence>
<dbReference type="GO" id="GO:1990423">
    <property type="term" value="C:RZZ complex"/>
    <property type="evidence" value="ECO:0007669"/>
    <property type="project" value="UniProtKB-UniRule"/>
</dbReference>
<keyword evidence="8 9" id="KW-0137">Centromere</keyword>
<dbReference type="Gene3D" id="2.20.25.230">
    <property type="match status" value="1"/>
</dbReference>
<dbReference type="OrthoDB" id="5556307at2759"/>
<dbReference type="InParanoid" id="A0A6J2UMF9"/>
<dbReference type="Pfam" id="PF09817">
    <property type="entry name" value="Zwilch"/>
    <property type="match status" value="1"/>
</dbReference>
<evidence type="ECO:0000256" key="6">
    <source>
        <dbReference type="ARBA" id="ARBA00022838"/>
    </source>
</evidence>
<accession>A0A6J2UMF9</accession>
<evidence type="ECO:0000256" key="2">
    <source>
        <dbReference type="ARBA" id="ARBA00009062"/>
    </source>
</evidence>
<proteinExistence type="inferred from homology"/>
<evidence type="ECO:0000256" key="5">
    <source>
        <dbReference type="ARBA" id="ARBA00022776"/>
    </source>
</evidence>
<evidence type="ECO:0000256" key="4">
    <source>
        <dbReference type="ARBA" id="ARBA00022618"/>
    </source>
</evidence>
<keyword evidence="5 9" id="KW-0498">Mitosis</keyword>
<comment type="subunit">
    <text evidence="9">Component of the RZZ complex.</text>
</comment>
<evidence type="ECO:0000256" key="9">
    <source>
        <dbReference type="RuleBase" id="RU369076"/>
    </source>
</evidence>
<dbReference type="FunCoup" id="A0A6J2UMF9">
    <property type="interactions" value="883"/>
</dbReference>
<keyword evidence="3 9" id="KW-0158">Chromosome</keyword>
<keyword evidence="10" id="KW-1185">Reference proteome</keyword>